<dbReference type="Proteomes" id="UP000284702">
    <property type="component" value="Unassembled WGS sequence"/>
</dbReference>
<evidence type="ECO:0000313" key="4">
    <source>
        <dbReference type="EMBL" id="RHY13962.1"/>
    </source>
</evidence>
<sequence length="167" mass="18727">MMALLCPCVPLAQVASRFSGRTAYVVVLCLGMLLHMSFVVLVYIAWCHNPSHWPSFVEQLTSLFMMQLNDLPIYCWGVWAVLVAYLRSYGRAKMQLAGNFGSDLVVACCCTSCAIAQLATQVDVYAANVRRDDCRQYYFGPRDVLPPYLALEPRKPLKYSSARTVVV</sequence>
<dbReference type="RefSeq" id="XP_009824170.1">
    <property type="nucleotide sequence ID" value="XM_009825868.1"/>
</dbReference>
<dbReference type="Proteomes" id="UP000283543">
    <property type="component" value="Unassembled WGS sequence"/>
</dbReference>
<evidence type="ECO:0000313" key="7">
    <source>
        <dbReference type="EMBL" id="RHY99307.1"/>
    </source>
</evidence>
<dbReference type="EMBL" id="QUTD01004584">
    <property type="protein sequence ID" value="RHY67151.1"/>
    <property type="molecule type" value="Genomic_DNA"/>
</dbReference>
<keyword evidence="1" id="KW-0812">Transmembrane</keyword>
<keyword evidence="19" id="KW-1185">Reference proteome</keyword>
<evidence type="ECO:0000313" key="8">
    <source>
        <dbReference type="EMBL" id="RHZ03148.1"/>
    </source>
</evidence>
<evidence type="ECO:0000313" key="13">
    <source>
        <dbReference type="Proteomes" id="UP000265427"/>
    </source>
</evidence>
<evidence type="ECO:0000313" key="6">
    <source>
        <dbReference type="EMBL" id="RHY67151.1"/>
    </source>
</evidence>
<dbReference type="EMBL" id="MZMZ02004955">
    <property type="protein sequence ID" value="RQM18928.1"/>
    <property type="molecule type" value="Genomic_DNA"/>
</dbReference>
<evidence type="ECO:0000313" key="11">
    <source>
        <dbReference type="EMBL" id="RLO06574.1"/>
    </source>
</evidence>
<evidence type="ECO:0000313" key="14">
    <source>
        <dbReference type="Proteomes" id="UP000266196"/>
    </source>
</evidence>
<feature type="transmembrane region" description="Helical" evidence="1">
    <location>
        <begin position="66"/>
        <end position="86"/>
    </location>
</feature>
<gene>
    <name evidence="12" type="ORF">B5M09_009403</name>
    <name evidence="3" type="ORF">DYB25_007580</name>
    <name evidence="10" type="ORF">DYB26_009516</name>
    <name evidence="11" type="ORF">DYB28_008309</name>
    <name evidence="6" type="ORF">DYB30_008313</name>
    <name evidence="8" type="ORF">DYB31_009043</name>
    <name evidence="5" type="ORF">DYB34_010854</name>
    <name evidence="7" type="ORF">DYB35_011439</name>
    <name evidence="4" type="ORF">DYB36_010682</name>
    <name evidence="9" type="ORF">DYB37_005252</name>
    <name evidence="2" type="ORF">H257_02303</name>
</gene>
<keyword evidence="1" id="KW-0472">Membrane</keyword>
<dbReference type="EMBL" id="QUTF01015724">
    <property type="protein sequence ID" value="RHZ08717.1"/>
    <property type="molecule type" value="Genomic_DNA"/>
</dbReference>
<evidence type="ECO:0000313" key="5">
    <source>
        <dbReference type="EMBL" id="RHY49260.1"/>
    </source>
</evidence>
<dbReference type="Proteomes" id="UP000265427">
    <property type="component" value="Unassembled WGS sequence"/>
</dbReference>
<protein>
    <submittedName>
        <fullName evidence="2">Uncharacterized protein</fullName>
    </submittedName>
</protein>
<dbReference type="GeneID" id="20804299"/>
<evidence type="ECO:0000313" key="2">
    <source>
        <dbReference type="EMBL" id="ETV85698.1"/>
    </source>
</evidence>
<evidence type="ECO:0000313" key="22">
    <source>
        <dbReference type="Proteomes" id="UP000286510"/>
    </source>
</evidence>
<dbReference type="Proteomes" id="UP000285430">
    <property type="component" value="Unassembled WGS sequence"/>
</dbReference>
<evidence type="ECO:0000313" key="10">
    <source>
        <dbReference type="EMBL" id="RHZ08717.1"/>
    </source>
</evidence>
<dbReference type="VEuPathDB" id="FungiDB:H257_02303"/>
<dbReference type="Proteomes" id="UP000286510">
    <property type="component" value="Unassembled WGS sequence"/>
</dbReference>
<dbReference type="Proteomes" id="UP000285712">
    <property type="component" value="Unassembled WGS sequence"/>
</dbReference>
<evidence type="ECO:0000256" key="1">
    <source>
        <dbReference type="SAM" id="Phobius"/>
    </source>
</evidence>
<evidence type="ECO:0000313" key="18">
    <source>
        <dbReference type="Proteomes" id="UP000283543"/>
    </source>
</evidence>
<accession>W4H3H1</accession>
<dbReference type="AlphaFoldDB" id="W4H3H1"/>
<reference evidence="11 17" key="2">
    <citation type="journal article" date="2018" name="J. Invertebr. Pathol.">
        <title>New genotyping method for the causative agent of crayfish plague (Aphanomyces astaci) based on whole genome data.</title>
        <authorList>
            <person name="Minardi D."/>
            <person name="Studholme D.J."/>
            <person name="van der Giezen M."/>
            <person name="Pretto T."/>
            <person name="Oidtmann B."/>
        </authorList>
    </citation>
    <scope>NUCLEOTIDE SEQUENCE [LARGE SCALE GENOMIC DNA]</scope>
    <source>
        <strain evidence="11 17">KB13</strain>
    </source>
</reference>
<name>W4H3H1_APHAT</name>
<keyword evidence="1" id="KW-1133">Transmembrane helix</keyword>
<evidence type="ECO:0000313" key="15">
    <source>
        <dbReference type="Proteomes" id="UP000266239"/>
    </source>
</evidence>
<dbReference type="EMBL" id="QUTI01024842">
    <property type="protein sequence ID" value="RLO06574.1"/>
    <property type="molecule type" value="Genomic_DNA"/>
</dbReference>
<reference evidence="2" key="1">
    <citation type="submission" date="2013-12" db="EMBL/GenBank/DDBJ databases">
        <title>The Genome Sequence of Aphanomyces astaci APO3.</title>
        <authorList>
            <consortium name="The Broad Institute Genomics Platform"/>
            <person name="Russ C."/>
            <person name="Tyler B."/>
            <person name="van West P."/>
            <person name="Dieguez-Uribeondo J."/>
            <person name="Young S.K."/>
            <person name="Zeng Q."/>
            <person name="Gargeya S."/>
            <person name="Fitzgerald M."/>
            <person name="Abouelleil A."/>
            <person name="Alvarado L."/>
            <person name="Chapman S.B."/>
            <person name="Gainer-Dewar J."/>
            <person name="Goldberg J."/>
            <person name="Griggs A."/>
            <person name="Gujja S."/>
            <person name="Hansen M."/>
            <person name="Howarth C."/>
            <person name="Imamovic A."/>
            <person name="Ireland A."/>
            <person name="Larimer J."/>
            <person name="McCowan C."/>
            <person name="Murphy C."/>
            <person name="Pearson M."/>
            <person name="Poon T.W."/>
            <person name="Priest M."/>
            <person name="Roberts A."/>
            <person name="Saif S."/>
            <person name="Shea T."/>
            <person name="Sykes S."/>
            <person name="Wortman J."/>
            <person name="Nusbaum C."/>
            <person name="Birren B."/>
        </authorList>
    </citation>
    <scope>NUCLEOTIDE SEQUENCE [LARGE SCALE GENOMIC DNA]</scope>
    <source>
        <strain evidence="2">APO3</strain>
    </source>
</reference>
<evidence type="ECO:0000313" key="20">
    <source>
        <dbReference type="Proteomes" id="UP000285430"/>
    </source>
</evidence>
<reference evidence="13 14" key="4">
    <citation type="submission" date="2018-08" db="EMBL/GenBank/DDBJ databases">
        <title>Aphanomyces genome sequencing and annotation.</title>
        <authorList>
            <person name="Minardi D."/>
            <person name="Oidtmann B."/>
            <person name="Van Der Giezen M."/>
            <person name="Studholme D.J."/>
        </authorList>
    </citation>
    <scope>NUCLEOTIDE SEQUENCE [LARGE SCALE GENOMIC DNA]</scope>
    <source>
        <strain evidence="8 14">197901</strain>
        <strain evidence="6 16">D2</strain>
        <strain evidence="9 20">Da</strain>
        <strain evidence="10 22">FDL457</strain>
        <strain evidence="4 13">Kv</strain>
        <strain evidence="5 18">Si</strain>
        <strain evidence="7 21">Sv</strain>
        <strain evidence="3 15">Yx</strain>
    </source>
</reference>
<dbReference type="STRING" id="112090.W4H3H1"/>
<dbReference type="Proteomes" id="UP000266643">
    <property type="component" value="Unassembled WGS sequence"/>
</dbReference>
<evidence type="ECO:0000313" key="9">
    <source>
        <dbReference type="EMBL" id="RHZ05901.1"/>
    </source>
</evidence>
<evidence type="ECO:0000313" key="12">
    <source>
        <dbReference type="EMBL" id="RQM18928.1"/>
    </source>
</evidence>
<dbReference type="Proteomes" id="UP000275652">
    <property type="component" value="Unassembled WGS sequence"/>
</dbReference>
<dbReference type="EMBL" id="QUSZ01004503">
    <property type="protein sequence ID" value="RHY13962.1"/>
    <property type="molecule type" value="Genomic_DNA"/>
</dbReference>
<dbReference type="EMBL" id="QUTG01001551">
    <property type="protein sequence ID" value="RHY99307.1"/>
    <property type="molecule type" value="Genomic_DNA"/>
</dbReference>
<organism evidence="2">
    <name type="scientific">Aphanomyces astaci</name>
    <name type="common">Crayfish plague agent</name>
    <dbReference type="NCBI Taxonomy" id="112090"/>
    <lineage>
        <taxon>Eukaryota</taxon>
        <taxon>Sar</taxon>
        <taxon>Stramenopiles</taxon>
        <taxon>Oomycota</taxon>
        <taxon>Saprolegniomycetes</taxon>
        <taxon>Saprolegniales</taxon>
        <taxon>Verrucalvaceae</taxon>
        <taxon>Aphanomyces</taxon>
    </lineage>
</organism>
<evidence type="ECO:0000313" key="19">
    <source>
        <dbReference type="Proteomes" id="UP000284702"/>
    </source>
</evidence>
<evidence type="ECO:0000313" key="3">
    <source>
        <dbReference type="EMBL" id="RHY10711.1"/>
    </source>
</evidence>
<proteinExistence type="predicted"/>
<dbReference type="Proteomes" id="UP000266196">
    <property type="component" value="Unassembled WGS sequence"/>
</dbReference>
<evidence type="ECO:0000313" key="17">
    <source>
        <dbReference type="Proteomes" id="UP000275652"/>
    </source>
</evidence>
<reference evidence="12 19" key="3">
    <citation type="submission" date="2018-07" db="EMBL/GenBank/DDBJ databases">
        <title>Annotation of Aphanomyces astaci genome assembly.</title>
        <authorList>
            <person name="Studholme D.J."/>
        </authorList>
    </citation>
    <scope>NUCLEOTIDE SEQUENCE [LARGE SCALE GENOMIC DNA]</scope>
    <source>
        <strain evidence="12">Pc</strain>
    </source>
</reference>
<evidence type="ECO:0000313" key="21">
    <source>
        <dbReference type="Proteomes" id="UP000285712"/>
    </source>
</evidence>
<dbReference type="EMBL" id="QUTB01006604">
    <property type="protein sequence ID" value="RHY49260.1"/>
    <property type="molecule type" value="Genomic_DNA"/>
</dbReference>
<dbReference type="EMBL" id="KI913117">
    <property type="protein sequence ID" value="ETV85698.1"/>
    <property type="molecule type" value="Genomic_DNA"/>
</dbReference>
<dbReference type="EMBL" id="QUTA01006544">
    <property type="protein sequence ID" value="RHY10711.1"/>
    <property type="molecule type" value="Genomic_DNA"/>
</dbReference>
<evidence type="ECO:0000313" key="16">
    <source>
        <dbReference type="Proteomes" id="UP000266643"/>
    </source>
</evidence>
<dbReference type="OrthoDB" id="10510059at2759"/>
<dbReference type="EMBL" id="QUTE01014083">
    <property type="protein sequence ID" value="RHZ03148.1"/>
    <property type="molecule type" value="Genomic_DNA"/>
</dbReference>
<dbReference type="Proteomes" id="UP000266239">
    <property type="component" value="Unassembled WGS sequence"/>
</dbReference>
<feature type="transmembrane region" description="Helical" evidence="1">
    <location>
        <begin position="23"/>
        <end position="46"/>
    </location>
</feature>
<dbReference type="EMBL" id="QUTH01006913">
    <property type="protein sequence ID" value="RHZ05901.1"/>
    <property type="molecule type" value="Genomic_DNA"/>
</dbReference>